<accession>A0A2X1BEI1</accession>
<dbReference type="RefSeq" id="WP_112863769.1">
    <property type="nucleotide sequence ID" value="NZ_UAQP01000014.1"/>
</dbReference>
<evidence type="ECO:0008006" key="4">
    <source>
        <dbReference type="Google" id="ProtNLM"/>
    </source>
</evidence>
<evidence type="ECO:0000313" key="2">
    <source>
        <dbReference type="EMBL" id="SPU54449.1"/>
    </source>
</evidence>
<dbReference type="Pfam" id="PF14079">
    <property type="entry name" value="DUF4260"/>
    <property type="match status" value="1"/>
</dbReference>
<sequence length="130" mass="13902">MTGQTTKPPMRNWLRLESLAILILCVGLYARIGAPWWLFAAAFLAPDLSFGGYLFGGRVGAWTYNLAHNEVGPVVLGLVGLWLAPTLTPLALIWGAHVGFDRILGYGLKIGASFDQTHLGPIGKAASAKV</sequence>
<name>A0A2X1BEI1_BREVE</name>
<evidence type="ECO:0000256" key="1">
    <source>
        <dbReference type="SAM" id="Phobius"/>
    </source>
</evidence>
<organism evidence="2 3">
    <name type="scientific">Brevundimonas vesicularis</name>
    <name type="common">Pseudomonas vesicularis</name>
    <dbReference type="NCBI Taxonomy" id="41276"/>
    <lineage>
        <taxon>Bacteria</taxon>
        <taxon>Pseudomonadati</taxon>
        <taxon>Pseudomonadota</taxon>
        <taxon>Alphaproteobacteria</taxon>
        <taxon>Caulobacterales</taxon>
        <taxon>Caulobacteraceae</taxon>
        <taxon>Brevundimonas</taxon>
    </lineage>
</organism>
<feature type="transmembrane region" description="Helical" evidence="1">
    <location>
        <begin position="36"/>
        <end position="55"/>
    </location>
</feature>
<evidence type="ECO:0000313" key="3">
    <source>
        <dbReference type="Proteomes" id="UP000251186"/>
    </source>
</evidence>
<feature type="transmembrane region" description="Helical" evidence="1">
    <location>
        <begin position="12"/>
        <end position="30"/>
    </location>
</feature>
<gene>
    <name evidence="2" type="ORF">NCTC11166_01829</name>
</gene>
<reference evidence="2 3" key="1">
    <citation type="submission" date="2018-06" db="EMBL/GenBank/DDBJ databases">
        <authorList>
            <consortium name="Pathogen Informatics"/>
            <person name="Doyle S."/>
        </authorList>
    </citation>
    <scope>NUCLEOTIDE SEQUENCE [LARGE SCALE GENOMIC DNA]</scope>
    <source>
        <strain evidence="2 3">NCTC11166</strain>
    </source>
</reference>
<dbReference type="InterPro" id="IPR025356">
    <property type="entry name" value="DUF4260"/>
</dbReference>
<keyword evidence="1" id="KW-1133">Transmembrane helix</keyword>
<proteinExistence type="predicted"/>
<dbReference type="AlphaFoldDB" id="A0A2X1BEI1"/>
<keyword evidence="1" id="KW-0812">Transmembrane</keyword>
<protein>
    <recommendedName>
        <fullName evidence="4">DUF4260 domain-containing protein</fullName>
    </recommendedName>
</protein>
<dbReference type="EMBL" id="UAQP01000014">
    <property type="protein sequence ID" value="SPU54449.1"/>
    <property type="molecule type" value="Genomic_DNA"/>
</dbReference>
<dbReference type="Proteomes" id="UP000251186">
    <property type="component" value="Unassembled WGS sequence"/>
</dbReference>
<feature type="transmembrane region" description="Helical" evidence="1">
    <location>
        <begin position="75"/>
        <end position="96"/>
    </location>
</feature>
<keyword evidence="1" id="KW-0472">Membrane</keyword>